<dbReference type="Proteomes" id="UP000637239">
    <property type="component" value="Chromosome 6"/>
</dbReference>
<evidence type="ECO:0008006" key="3">
    <source>
        <dbReference type="Google" id="ProtNLM"/>
    </source>
</evidence>
<dbReference type="EMBL" id="AP024421">
    <property type="protein sequence ID" value="BCR90739.1"/>
    <property type="molecule type" value="Genomic_DNA"/>
</dbReference>
<dbReference type="AlphaFoldDB" id="A0A7R7ZRI8"/>
<dbReference type="SUPFAM" id="SSF56219">
    <property type="entry name" value="DNase I-like"/>
    <property type="match status" value="1"/>
</dbReference>
<keyword evidence="2" id="KW-1185">Reference proteome</keyword>
<reference evidence="1" key="2">
    <citation type="submission" date="2021-02" db="EMBL/GenBank/DDBJ databases">
        <title>Aspergillus chevalieri M1 genome sequence.</title>
        <authorList>
            <person name="Kadooka C."/>
            <person name="Mori K."/>
            <person name="Futagami T."/>
        </authorList>
    </citation>
    <scope>NUCLEOTIDE SEQUENCE</scope>
    <source>
        <strain evidence="1">M1</strain>
    </source>
</reference>
<accession>A0A7R7ZRI8</accession>
<dbReference type="GeneID" id="66985097"/>
<proteinExistence type="predicted"/>
<protein>
    <recommendedName>
        <fullName evidence="3">Endonuclease/exonuclease/phosphatase domain-containing protein</fullName>
    </recommendedName>
</protein>
<dbReference type="InterPro" id="IPR036691">
    <property type="entry name" value="Endo/exonu/phosph_ase_sf"/>
</dbReference>
<organism evidence="1 2">
    <name type="scientific">Aspergillus chevalieri</name>
    <name type="common">Eurotium chevalieri</name>
    <dbReference type="NCBI Taxonomy" id="182096"/>
    <lineage>
        <taxon>Eukaryota</taxon>
        <taxon>Fungi</taxon>
        <taxon>Dikarya</taxon>
        <taxon>Ascomycota</taxon>
        <taxon>Pezizomycotina</taxon>
        <taxon>Eurotiomycetes</taxon>
        <taxon>Eurotiomycetidae</taxon>
        <taxon>Eurotiales</taxon>
        <taxon>Aspergillaceae</taxon>
        <taxon>Aspergillus</taxon>
        <taxon>Aspergillus subgen. Aspergillus</taxon>
    </lineage>
</organism>
<reference evidence="1" key="1">
    <citation type="submission" date="2021-01" db="EMBL/GenBank/DDBJ databases">
        <authorList>
            <consortium name="Aspergillus chevalieri M1 genome sequencing consortium"/>
            <person name="Kazuki M."/>
            <person name="Futagami T."/>
        </authorList>
    </citation>
    <scope>NUCLEOTIDE SEQUENCE</scope>
    <source>
        <strain evidence="1">M1</strain>
    </source>
</reference>
<sequence length="158" mass="17133">MTQDVSHIRLINVHLDSLPVSPSLHPQQLPIMASYLRAAGHILVAGDFNPVLPEDQTLASANSLIDAWTELCPNEDGITWGLDTDIPFPPERMDKVALIGIKPFHVQVIRPSTFATGALSGVDGEQVGLGKEGGRERHEGSLQIPWSDHSGLLCGFRL</sequence>
<dbReference type="Gene3D" id="3.60.10.10">
    <property type="entry name" value="Endonuclease/exonuclease/phosphatase"/>
    <property type="match status" value="1"/>
</dbReference>
<dbReference type="RefSeq" id="XP_043139261.1">
    <property type="nucleotide sequence ID" value="XM_043281820.1"/>
</dbReference>
<evidence type="ECO:0000313" key="1">
    <source>
        <dbReference type="EMBL" id="BCR90739.1"/>
    </source>
</evidence>
<dbReference type="KEGG" id="ache:ACHE_60625A"/>
<name>A0A7R7ZRI8_ASPCH</name>
<evidence type="ECO:0000313" key="2">
    <source>
        <dbReference type="Proteomes" id="UP000637239"/>
    </source>
</evidence>
<gene>
    <name evidence="1" type="ORF">ACHE_60625A</name>
</gene>